<gene>
    <name evidence="1" type="ORF">AVEN_16589_1</name>
</gene>
<name>A0A4Y2JNW4_ARAVE</name>
<dbReference type="AlphaFoldDB" id="A0A4Y2JNW4"/>
<dbReference type="EMBL" id="BGPR01003760">
    <property type="protein sequence ID" value="GBM92081.1"/>
    <property type="molecule type" value="Genomic_DNA"/>
</dbReference>
<organism evidence="1 2">
    <name type="scientific">Araneus ventricosus</name>
    <name type="common">Orbweaver spider</name>
    <name type="synonym">Epeira ventricosa</name>
    <dbReference type="NCBI Taxonomy" id="182803"/>
    <lineage>
        <taxon>Eukaryota</taxon>
        <taxon>Metazoa</taxon>
        <taxon>Ecdysozoa</taxon>
        <taxon>Arthropoda</taxon>
        <taxon>Chelicerata</taxon>
        <taxon>Arachnida</taxon>
        <taxon>Araneae</taxon>
        <taxon>Araneomorphae</taxon>
        <taxon>Entelegynae</taxon>
        <taxon>Araneoidea</taxon>
        <taxon>Araneidae</taxon>
        <taxon>Araneus</taxon>
    </lineage>
</organism>
<dbReference type="Proteomes" id="UP000499080">
    <property type="component" value="Unassembled WGS sequence"/>
</dbReference>
<protein>
    <submittedName>
        <fullName evidence="1">Uncharacterized protein</fullName>
    </submittedName>
</protein>
<comment type="caution">
    <text evidence="1">The sequence shown here is derived from an EMBL/GenBank/DDBJ whole genome shotgun (WGS) entry which is preliminary data.</text>
</comment>
<sequence>MPNKNIVLRTLHISSQNDEESISIRRNAAAIRAKEILYLHPILNKTSRFRVSSLYLYGRGGMRPDKQTLFSFCFPTPPLLYNRLPHSFPIATGSLRFRLSSPASARVSGCGPHTYCWMSQWRD</sequence>
<keyword evidence="2" id="KW-1185">Reference proteome</keyword>
<reference evidence="1 2" key="1">
    <citation type="journal article" date="2019" name="Sci. Rep.">
        <title>Orb-weaving spider Araneus ventricosus genome elucidates the spidroin gene catalogue.</title>
        <authorList>
            <person name="Kono N."/>
            <person name="Nakamura H."/>
            <person name="Ohtoshi R."/>
            <person name="Moran D.A.P."/>
            <person name="Shinohara A."/>
            <person name="Yoshida Y."/>
            <person name="Fujiwara M."/>
            <person name="Mori M."/>
            <person name="Tomita M."/>
            <person name="Arakawa K."/>
        </authorList>
    </citation>
    <scope>NUCLEOTIDE SEQUENCE [LARGE SCALE GENOMIC DNA]</scope>
</reference>
<evidence type="ECO:0000313" key="1">
    <source>
        <dbReference type="EMBL" id="GBM92081.1"/>
    </source>
</evidence>
<proteinExistence type="predicted"/>
<evidence type="ECO:0000313" key="2">
    <source>
        <dbReference type="Proteomes" id="UP000499080"/>
    </source>
</evidence>
<accession>A0A4Y2JNW4</accession>